<proteinExistence type="predicted"/>
<gene>
    <name evidence="1" type="ORF">ACS15_3343</name>
</gene>
<organism evidence="1 2">
    <name type="scientific">Ralstonia insidiosa</name>
    <dbReference type="NCBI Taxonomy" id="190721"/>
    <lineage>
        <taxon>Bacteria</taxon>
        <taxon>Pseudomonadati</taxon>
        <taxon>Pseudomonadota</taxon>
        <taxon>Betaproteobacteria</taxon>
        <taxon>Burkholderiales</taxon>
        <taxon>Burkholderiaceae</taxon>
        <taxon>Ralstonia</taxon>
    </lineage>
</organism>
<dbReference type="EMBL" id="CP012605">
    <property type="protein sequence ID" value="ANH72675.1"/>
    <property type="molecule type" value="Genomic_DNA"/>
</dbReference>
<name>A0AAC9BF50_9RALS</name>
<reference evidence="1 2" key="1">
    <citation type="submission" date="2015-09" db="EMBL/GenBank/DDBJ databases">
        <authorList>
            <person name="Xu Y."/>
            <person name="Nagy A."/>
            <person name="Liu N.T."/>
            <person name="Nou X."/>
        </authorList>
    </citation>
    <scope>NUCLEOTIDE SEQUENCE [LARGE SCALE GENOMIC DNA]</scope>
    <source>
        <strain evidence="1 2">FC1138</strain>
    </source>
</reference>
<protein>
    <submittedName>
        <fullName evidence="1">Uncharacterized protein</fullName>
    </submittedName>
</protein>
<accession>A0AAC9BF50</accession>
<evidence type="ECO:0000313" key="1">
    <source>
        <dbReference type="EMBL" id="ANH72675.1"/>
    </source>
</evidence>
<dbReference type="AlphaFoldDB" id="A0AAC9BF50"/>
<dbReference type="Proteomes" id="UP000077927">
    <property type="component" value="Chromosome 1"/>
</dbReference>
<dbReference type="KEGG" id="rin:ACS15_3343"/>
<evidence type="ECO:0000313" key="2">
    <source>
        <dbReference type="Proteomes" id="UP000077927"/>
    </source>
</evidence>
<sequence length="41" mass="4380">MCGSLAPMVLGRASAADLTAQGEKFLWRYSFPCGAPVNSLY</sequence>